<keyword evidence="3" id="KW-1185">Reference proteome</keyword>
<feature type="domain" description="Protein kinase" evidence="1">
    <location>
        <begin position="19"/>
        <end position="366"/>
    </location>
</feature>
<dbReference type="STRING" id="1314781.A0A165PYR5"/>
<dbReference type="InParanoid" id="A0A165PYR5"/>
<name>A0A165PYR5_EXIGL</name>
<dbReference type="OrthoDB" id="2985259at2759"/>
<dbReference type="Proteomes" id="UP000077266">
    <property type="component" value="Unassembled WGS sequence"/>
</dbReference>
<dbReference type="SMART" id="SM00220">
    <property type="entry name" value="S_TKc"/>
    <property type="match status" value="1"/>
</dbReference>
<dbReference type="InterPro" id="IPR000719">
    <property type="entry name" value="Prot_kinase_dom"/>
</dbReference>
<gene>
    <name evidence="2" type="ORF">EXIGLDRAFT_828981</name>
</gene>
<reference evidence="2 3" key="1">
    <citation type="journal article" date="2016" name="Mol. Biol. Evol.">
        <title>Comparative Genomics of Early-Diverging Mushroom-Forming Fungi Provides Insights into the Origins of Lignocellulose Decay Capabilities.</title>
        <authorList>
            <person name="Nagy L.G."/>
            <person name="Riley R."/>
            <person name="Tritt A."/>
            <person name="Adam C."/>
            <person name="Daum C."/>
            <person name="Floudas D."/>
            <person name="Sun H."/>
            <person name="Yadav J.S."/>
            <person name="Pangilinan J."/>
            <person name="Larsson K.H."/>
            <person name="Matsuura K."/>
            <person name="Barry K."/>
            <person name="Labutti K."/>
            <person name="Kuo R."/>
            <person name="Ohm R.A."/>
            <person name="Bhattacharya S.S."/>
            <person name="Shirouzu T."/>
            <person name="Yoshinaga Y."/>
            <person name="Martin F.M."/>
            <person name="Grigoriev I.V."/>
            <person name="Hibbett D.S."/>
        </authorList>
    </citation>
    <scope>NUCLEOTIDE SEQUENCE [LARGE SCALE GENOMIC DNA]</scope>
    <source>
        <strain evidence="2 3">HHB12029</strain>
    </source>
</reference>
<evidence type="ECO:0000313" key="3">
    <source>
        <dbReference type="Proteomes" id="UP000077266"/>
    </source>
</evidence>
<sequence length="366" mass="41426">MDTFPRTIERLRRACPDPFEVHPRTFWDGFEEFFRANGYELWVARPRSEYFPPDNRDRAPDGFFYLHPDDPTNVKRFPTTRPCLCPARTRDGRDVMLRVISIGASGIQHKRALERVSTGNVASVIGNHAIPVLQWLTLNDITFAVFPMLSVFDAAMVYDFQNVGELMETMVQMLEALEFCHSRLVAHRDVFPGNWLSNFGSSKGPDQSAAAVGGVLGRPPKPFRSLFPFKLYLIDFEFAVCFDEDSDPASRLVTGKPITEGDGHQYARPHAPELLGPPDVPHSPFALDIWQLGQYFFELPVLDFTYDTETVIVDMLARDPANRPSAREATESMRKVLRNMSLEELKAPVKSAPAAWRRDLPPPDVA</sequence>
<evidence type="ECO:0000259" key="1">
    <source>
        <dbReference type="PROSITE" id="PS50011"/>
    </source>
</evidence>
<dbReference type="GO" id="GO:0004672">
    <property type="term" value="F:protein kinase activity"/>
    <property type="evidence" value="ECO:0007669"/>
    <property type="project" value="InterPro"/>
</dbReference>
<protein>
    <recommendedName>
        <fullName evidence="1">Protein kinase domain-containing protein</fullName>
    </recommendedName>
</protein>
<accession>A0A165PYR5</accession>
<dbReference type="EMBL" id="KV425886">
    <property type="protein sequence ID" value="KZW02847.1"/>
    <property type="molecule type" value="Genomic_DNA"/>
</dbReference>
<evidence type="ECO:0000313" key="2">
    <source>
        <dbReference type="EMBL" id="KZW02847.1"/>
    </source>
</evidence>
<dbReference type="Gene3D" id="1.10.510.10">
    <property type="entry name" value="Transferase(Phosphotransferase) domain 1"/>
    <property type="match status" value="1"/>
</dbReference>
<dbReference type="GO" id="GO:0005524">
    <property type="term" value="F:ATP binding"/>
    <property type="evidence" value="ECO:0007669"/>
    <property type="project" value="InterPro"/>
</dbReference>
<dbReference type="SUPFAM" id="SSF56112">
    <property type="entry name" value="Protein kinase-like (PK-like)"/>
    <property type="match status" value="1"/>
</dbReference>
<dbReference type="PROSITE" id="PS50011">
    <property type="entry name" value="PROTEIN_KINASE_DOM"/>
    <property type="match status" value="1"/>
</dbReference>
<organism evidence="2 3">
    <name type="scientific">Exidia glandulosa HHB12029</name>
    <dbReference type="NCBI Taxonomy" id="1314781"/>
    <lineage>
        <taxon>Eukaryota</taxon>
        <taxon>Fungi</taxon>
        <taxon>Dikarya</taxon>
        <taxon>Basidiomycota</taxon>
        <taxon>Agaricomycotina</taxon>
        <taxon>Agaricomycetes</taxon>
        <taxon>Auriculariales</taxon>
        <taxon>Exidiaceae</taxon>
        <taxon>Exidia</taxon>
    </lineage>
</organism>
<proteinExistence type="predicted"/>
<dbReference type="AlphaFoldDB" id="A0A165PYR5"/>
<dbReference type="InterPro" id="IPR011009">
    <property type="entry name" value="Kinase-like_dom_sf"/>
</dbReference>